<organism evidence="7 8">
    <name type="scientific">Leucobacter aridicollis</name>
    <dbReference type="NCBI Taxonomy" id="283878"/>
    <lineage>
        <taxon>Bacteria</taxon>
        <taxon>Bacillati</taxon>
        <taxon>Actinomycetota</taxon>
        <taxon>Actinomycetes</taxon>
        <taxon>Micrococcales</taxon>
        <taxon>Microbacteriaceae</taxon>
        <taxon>Leucobacter</taxon>
    </lineage>
</organism>
<evidence type="ECO:0000313" key="8">
    <source>
        <dbReference type="Proteomes" id="UP000586095"/>
    </source>
</evidence>
<dbReference type="SUPFAM" id="SSF49899">
    <property type="entry name" value="Concanavalin A-like lectins/glucanases"/>
    <property type="match status" value="1"/>
</dbReference>
<dbReference type="GO" id="GO:0005975">
    <property type="term" value="P:carbohydrate metabolic process"/>
    <property type="evidence" value="ECO:0007669"/>
    <property type="project" value="UniProtKB-ARBA"/>
</dbReference>
<sequence length="1025" mass="107181">MFNSERTPSVPACLTRGPRKAPRTALLGSAIAAMTAVALLAPTLPAQAAPTAAPTAAPAGAPAEAMTQARIDAANDAYNGAAATLEFITMSDTELGGTATAEKTSEQVAYEGIQPHFKSITDWATAKGFTPKAVVDNGDVVGANDPEYSAHLRGDSEKVAGWYRAVERVMRESFPDANVLLTQGNHDIADLMGKTFDEARADRAGDSAPEWFYPRAESDYVSNFHTKVEDIDFIGLDYNGKHTFGYTGQRTGYQEYLKQTLAGIAAKPDYDPKKPIFVSIHSGYAGTSLGGPFHGDYDMAGPELQRILADYPQAVLGSAHTHFSSNPETSIYQKDFTVYENASMNYIYQDVPGDFIGGGYFDGNQGDAAKGVPQKSANFVTVLEDGSTVIRRFDVTHKRWLGMPWVVDTTKGKAGFTYTSDKRSKIAPWWDSAAVTAREVTETSATIGFEQAKDDELVNYYEVQITDQAGNPVAFTANQVPDFGAKKSKAFTGSFKAYSRFYMSPNTMGFDIGGLDAAKTYTVNVFAFDDFQNKSEALTGTFRTAGTLVFPDFPATGAEAPGGEFLNLAFEGDLSDAGTAAGVAPKAAPVGSVSYVPADRNGAAGQAVRIGAGAGSYVDLGSRPEFDLGTDSDLTMSFWTKVTSVGGYGAIISNKNWSNFYRSGLNVAPQGGDTGKLEFTLGDDKNGVYATGDVTNYKNSWHHMAFTVDRERNTASTYMDGQLVKEASIESIGSLTSGLNMLIGVDAGKSYGVGLDMDDLKMWDSALTPDEIAALHGADDTGAETDALTRAVDYSAELLTANESAAANGRVFDEALTEALTAAVKQARAALGAAAPTEADLRASYDSLRAAVTAVEDQPVRFTYAARATNGAVTPAEGIADLGGELRLALEPAAGYTAVDPVVAVEGAEGFAVEGTELVLRDVQGRVSVDIEFAKVVDGGPGDGGPGDGGPGDDGPGDGGNGHGGPGSGTGSGDDSSGSTGAGPRADIAATGGASATVWALTGLASALTVAAGIVLALRARLRRQ</sequence>
<feature type="signal peptide" evidence="5">
    <location>
        <begin position="1"/>
        <end position="48"/>
    </location>
</feature>
<reference evidence="7 8" key="1">
    <citation type="submission" date="2020-07" db="EMBL/GenBank/DDBJ databases">
        <title>Sequencing the genomes of 1000 actinobacteria strains.</title>
        <authorList>
            <person name="Klenk H.-P."/>
        </authorList>
    </citation>
    <scope>NUCLEOTIDE SEQUENCE [LARGE SCALE GENOMIC DNA]</scope>
    <source>
        <strain evidence="7 8">DSM 17380</strain>
    </source>
</reference>
<accession>A0A852RLL1</accession>
<keyword evidence="4" id="KW-1133">Transmembrane helix</keyword>
<gene>
    <name evidence="7" type="ORF">BJ960_002355</name>
</gene>
<comment type="caution">
    <text evidence="7">The sequence shown here is derived from an EMBL/GenBank/DDBJ whole genome shotgun (WGS) entry which is preliminary data.</text>
</comment>
<keyword evidence="4" id="KW-0472">Membrane</keyword>
<evidence type="ECO:0000313" key="7">
    <source>
        <dbReference type="EMBL" id="NYD27552.1"/>
    </source>
</evidence>
<feature type="transmembrane region" description="Helical" evidence="4">
    <location>
        <begin position="998"/>
        <end position="1018"/>
    </location>
</feature>
<evidence type="ECO:0000256" key="5">
    <source>
        <dbReference type="SAM" id="SignalP"/>
    </source>
</evidence>
<evidence type="ECO:0000256" key="1">
    <source>
        <dbReference type="ARBA" id="ARBA00022729"/>
    </source>
</evidence>
<feature type="compositionally biased region" description="Low complexity" evidence="3">
    <location>
        <begin position="973"/>
        <end position="984"/>
    </location>
</feature>
<keyword evidence="1 5" id="KW-0732">Signal</keyword>
<dbReference type="Proteomes" id="UP000586095">
    <property type="component" value="Unassembled WGS sequence"/>
</dbReference>
<feature type="compositionally biased region" description="Gly residues" evidence="3">
    <location>
        <begin position="939"/>
        <end position="972"/>
    </location>
</feature>
<evidence type="ECO:0000256" key="2">
    <source>
        <dbReference type="ARBA" id="ARBA00023157"/>
    </source>
</evidence>
<keyword evidence="4" id="KW-0812">Transmembrane</keyword>
<dbReference type="SMART" id="SM00560">
    <property type="entry name" value="LamGL"/>
    <property type="match status" value="1"/>
</dbReference>
<feature type="region of interest" description="Disordered" evidence="3">
    <location>
        <begin position="936"/>
        <end position="986"/>
    </location>
</feature>
<evidence type="ECO:0000256" key="4">
    <source>
        <dbReference type="SAM" id="Phobius"/>
    </source>
</evidence>
<protein>
    <recommendedName>
        <fullName evidence="6">LamG-like jellyroll fold domain-containing protein</fullName>
    </recommendedName>
</protein>
<dbReference type="InterPro" id="IPR013320">
    <property type="entry name" value="ConA-like_dom_sf"/>
</dbReference>
<keyword evidence="2" id="KW-1015">Disulfide bond</keyword>
<dbReference type="EMBL" id="JACCBD010000001">
    <property type="protein sequence ID" value="NYD27552.1"/>
    <property type="molecule type" value="Genomic_DNA"/>
</dbReference>
<feature type="chain" id="PRO_5033062411" description="LamG-like jellyroll fold domain-containing protein" evidence="5">
    <location>
        <begin position="49"/>
        <end position="1025"/>
    </location>
</feature>
<proteinExistence type="predicted"/>
<dbReference type="AlphaFoldDB" id="A0A852RLL1"/>
<dbReference type="Gene3D" id="2.60.120.200">
    <property type="match status" value="1"/>
</dbReference>
<dbReference type="Gene3D" id="3.60.21.10">
    <property type="match status" value="1"/>
</dbReference>
<dbReference type="Gene3D" id="2.60.40.10">
    <property type="entry name" value="Immunoglobulins"/>
    <property type="match status" value="1"/>
</dbReference>
<feature type="domain" description="LamG-like jellyroll fold" evidence="6">
    <location>
        <begin position="632"/>
        <end position="770"/>
    </location>
</feature>
<dbReference type="InterPro" id="IPR013783">
    <property type="entry name" value="Ig-like_fold"/>
</dbReference>
<dbReference type="SUPFAM" id="SSF56300">
    <property type="entry name" value="Metallo-dependent phosphatases"/>
    <property type="match status" value="1"/>
</dbReference>
<dbReference type="InterPro" id="IPR006558">
    <property type="entry name" value="LamG-like"/>
</dbReference>
<dbReference type="RefSeq" id="WP_185987425.1">
    <property type="nucleotide sequence ID" value="NZ_BAAALZ010000001.1"/>
</dbReference>
<dbReference type="InterPro" id="IPR029052">
    <property type="entry name" value="Metallo-depent_PP-like"/>
</dbReference>
<evidence type="ECO:0000259" key="6">
    <source>
        <dbReference type="SMART" id="SM00560"/>
    </source>
</evidence>
<keyword evidence="8" id="KW-1185">Reference proteome</keyword>
<name>A0A852RLL1_9MICO</name>
<dbReference type="Pfam" id="PF13385">
    <property type="entry name" value="Laminin_G_3"/>
    <property type="match status" value="1"/>
</dbReference>
<evidence type="ECO:0000256" key="3">
    <source>
        <dbReference type="SAM" id="MobiDB-lite"/>
    </source>
</evidence>